<sequence>MIDSRVRDGGPAGPEVFPRSCPSPIRSLSYFVKGDGRKMNREEGTDRGKMMFEGEKKAIETGVGDGKAE</sequence>
<protein>
    <submittedName>
        <fullName evidence="2">Uncharacterized protein</fullName>
    </submittedName>
</protein>
<feature type="region of interest" description="Disordered" evidence="1">
    <location>
        <begin position="1"/>
        <end position="21"/>
    </location>
</feature>
<keyword evidence="3" id="KW-1185">Reference proteome</keyword>
<evidence type="ECO:0000256" key="1">
    <source>
        <dbReference type="SAM" id="MobiDB-lite"/>
    </source>
</evidence>
<evidence type="ECO:0000313" key="2">
    <source>
        <dbReference type="EMBL" id="GGQ26056.1"/>
    </source>
</evidence>
<reference evidence="3" key="1">
    <citation type="journal article" date="2019" name="Int. J. Syst. Evol. Microbiol.">
        <title>The Global Catalogue of Microorganisms (GCM) 10K type strain sequencing project: providing services to taxonomists for standard genome sequencing and annotation.</title>
        <authorList>
            <consortium name="The Broad Institute Genomics Platform"/>
            <consortium name="The Broad Institute Genome Sequencing Center for Infectious Disease"/>
            <person name="Wu L."/>
            <person name="Ma J."/>
        </authorList>
    </citation>
    <scope>NUCLEOTIDE SEQUENCE [LARGE SCALE GENOMIC DNA]</scope>
    <source>
        <strain evidence="3">JCM 3115</strain>
    </source>
</reference>
<dbReference type="EMBL" id="BMQJ01000021">
    <property type="protein sequence ID" value="GGQ26056.1"/>
    <property type="molecule type" value="Genomic_DNA"/>
</dbReference>
<comment type="caution">
    <text evidence="2">The sequence shown here is derived from an EMBL/GenBank/DDBJ whole genome shotgun (WGS) entry which is preliminary data.</text>
</comment>
<evidence type="ECO:0000313" key="3">
    <source>
        <dbReference type="Proteomes" id="UP000611554"/>
    </source>
</evidence>
<dbReference type="Proteomes" id="UP000611554">
    <property type="component" value="Unassembled WGS sequence"/>
</dbReference>
<proteinExistence type="predicted"/>
<organism evidence="2 3">
    <name type="scientific">Streptosporangium pseudovulgare</name>
    <dbReference type="NCBI Taxonomy" id="35765"/>
    <lineage>
        <taxon>Bacteria</taxon>
        <taxon>Bacillati</taxon>
        <taxon>Actinomycetota</taxon>
        <taxon>Actinomycetes</taxon>
        <taxon>Streptosporangiales</taxon>
        <taxon>Streptosporangiaceae</taxon>
        <taxon>Streptosporangium</taxon>
    </lineage>
</organism>
<name>A0ABQ2RDA1_9ACTN</name>
<gene>
    <name evidence="2" type="ORF">GCM10010140_65370</name>
</gene>
<accession>A0ABQ2RDA1</accession>